<sequence>MENLLKMNLQHFAEEKSYRASTGVDEFYYGVVGDGTTAEAIERVKFLQTITVEMPQEPVRAYGDNQTAEIAVSGGDVSVTAGFHKIPIQDKEKLLGWETIDGITATGSNDNPPYVAAIFAKTYEDGSKEYVGLPKGMFTRPSVTGNTKGESTEFSTEEITASFMDREVEGFEDEKSALFARDAKGVTTNRDALFMKVFGVPHPEAGTPTEPEGA</sequence>
<accession>A0ABW5Q073</accession>
<evidence type="ECO:0000313" key="2">
    <source>
        <dbReference type="Proteomes" id="UP001597451"/>
    </source>
</evidence>
<dbReference type="Pfam" id="PF04630">
    <property type="entry name" value="Phage_TTP_1"/>
    <property type="match status" value="1"/>
</dbReference>
<dbReference type="InterPro" id="IPR006724">
    <property type="entry name" value="Phage_TTP"/>
</dbReference>
<comment type="caution">
    <text evidence="1">The sequence shown here is derived from an EMBL/GenBank/DDBJ whole genome shotgun (WGS) entry which is preliminary data.</text>
</comment>
<dbReference type="RefSeq" id="WP_379561531.1">
    <property type="nucleotide sequence ID" value="NZ_JBHUMX010000019.1"/>
</dbReference>
<keyword evidence="2" id="KW-1185">Reference proteome</keyword>
<reference evidence="2" key="1">
    <citation type="journal article" date="2019" name="Int. J. Syst. Evol. Microbiol.">
        <title>The Global Catalogue of Microorganisms (GCM) 10K type strain sequencing project: providing services to taxonomists for standard genome sequencing and annotation.</title>
        <authorList>
            <consortium name="The Broad Institute Genomics Platform"/>
            <consortium name="The Broad Institute Genome Sequencing Center for Infectious Disease"/>
            <person name="Wu L."/>
            <person name="Ma J."/>
        </authorList>
    </citation>
    <scope>NUCLEOTIDE SEQUENCE [LARGE SCALE GENOMIC DNA]</scope>
    <source>
        <strain evidence="2">TISTR 1858</strain>
    </source>
</reference>
<evidence type="ECO:0000313" key="1">
    <source>
        <dbReference type="EMBL" id="MFD2628785.1"/>
    </source>
</evidence>
<dbReference type="Proteomes" id="UP001597451">
    <property type="component" value="Unassembled WGS sequence"/>
</dbReference>
<organism evidence="1 2">
    <name type="scientific">Oceanobacillus kapialis</name>
    <dbReference type="NCBI Taxonomy" id="481353"/>
    <lineage>
        <taxon>Bacteria</taxon>
        <taxon>Bacillati</taxon>
        <taxon>Bacillota</taxon>
        <taxon>Bacilli</taxon>
        <taxon>Bacillales</taxon>
        <taxon>Bacillaceae</taxon>
        <taxon>Oceanobacillus</taxon>
    </lineage>
</organism>
<dbReference type="NCBIfam" id="TIGR01603">
    <property type="entry name" value="maj_tail_phi13"/>
    <property type="match status" value="1"/>
</dbReference>
<name>A0ABW5Q073_9BACI</name>
<dbReference type="InterPro" id="IPR006490">
    <property type="entry name" value="Maj_tail_phi13"/>
</dbReference>
<proteinExistence type="predicted"/>
<gene>
    <name evidence="1" type="ORF">ACFSUN_08290</name>
</gene>
<protein>
    <submittedName>
        <fullName evidence="1">Major tail protein</fullName>
    </submittedName>
</protein>
<dbReference type="EMBL" id="JBHUMX010000019">
    <property type="protein sequence ID" value="MFD2628785.1"/>
    <property type="molecule type" value="Genomic_DNA"/>
</dbReference>